<dbReference type="SUPFAM" id="SSF109604">
    <property type="entry name" value="HD-domain/PDEase-like"/>
    <property type="match status" value="1"/>
</dbReference>
<sequence length="53" mass="5840">MEKSLLVLDARIIAVVDVIEAMSSCRAYRPALGIDEALKEISDNRGTLYDSQV</sequence>
<gene>
    <name evidence="2" type="ORF">S06H3_10171</name>
</gene>
<evidence type="ECO:0000259" key="1">
    <source>
        <dbReference type="PROSITE" id="PS51832"/>
    </source>
</evidence>
<dbReference type="Pfam" id="PF13487">
    <property type="entry name" value="HD_5"/>
    <property type="match status" value="1"/>
</dbReference>
<comment type="caution">
    <text evidence="2">The sequence shown here is derived from an EMBL/GenBank/DDBJ whole genome shotgun (WGS) entry which is preliminary data.</text>
</comment>
<reference evidence="2" key="1">
    <citation type="journal article" date="2014" name="Front. Microbiol.">
        <title>High frequency of phylogenetically diverse reductive dehalogenase-homologous genes in deep subseafloor sedimentary metagenomes.</title>
        <authorList>
            <person name="Kawai M."/>
            <person name="Futagami T."/>
            <person name="Toyoda A."/>
            <person name="Takaki Y."/>
            <person name="Nishi S."/>
            <person name="Hori S."/>
            <person name="Arai W."/>
            <person name="Tsubouchi T."/>
            <person name="Morono Y."/>
            <person name="Uchiyama I."/>
            <person name="Ito T."/>
            <person name="Fujiyama A."/>
            <person name="Inagaki F."/>
            <person name="Takami H."/>
        </authorList>
    </citation>
    <scope>NUCLEOTIDE SEQUENCE</scope>
    <source>
        <strain evidence="2">Expedition CK06-06</strain>
    </source>
</reference>
<feature type="non-terminal residue" evidence="2">
    <location>
        <position position="53"/>
    </location>
</feature>
<dbReference type="PROSITE" id="PS51832">
    <property type="entry name" value="HD_GYP"/>
    <property type="match status" value="1"/>
</dbReference>
<organism evidence="2">
    <name type="scientific">marine sediment metagenome</name>
    <dbReference type="NCBI Taxonomy" id="412755"/>
    <lineage>
        <taxon>unclassified sequences</taxon>
        <taxon>metagenomes</taxon>
        <taxon>ecological metagenomes</taxon>
    </lineage>
</organism>
<dbReference type="EMBL" id="BARV01004659">
    <property type="protein sequence ID" value="GAI05592.1"/>
    <property type="molecule type" value="Genomic_DNA"/>
</dbReference>
<proteinExistence type="predicted"/>
<dbReference type="InterPro" id="IPR037522">
    <property type="entry name" value="HD_GYP_dom"/>
</dbReference>
<dbReference type="PANTHER" id="PTHR43155:SF2">
    <property type="entry name" value="CYCLIC DI-GMP PHOSPHODIESTERASE PA4108"/>
    <property type="match status" value="1"/>
</dbReference>
<feature type="domain" description="HD-GYP" evidence="1">
    <location>
        <begin position="1"/>
        <end position="53"/>
    </location>
</feature>
<evidence type="ECO:0000313" key="2">
    <source>
        <dbReference type="EMBL" id="GAI05592.1"/>
    </source>
</evidence>
<name>X1KEX9_9ZZZZ</name>
<dbReference type="Gene3D" id="1.10.3210.10">
    <property type="entry name" value="Hypothetical protein af1432"/>
    <property type="match status" value="1"/>
</dbReference>
<dbReference type="PANTHER" id="PTHR43155">
    <property type="entry name" value="CYCLIC DI-GMP PHOSPHODIESTERASE PA4108-RELATED"/>
    <property type="match status" value="1"/>
</dbReference>
<dbReference type="AlphaFoldDB" id="X1KEX9"/>
<protein>
    <recommendedName>
        <fullName evidence="1">HD-GYP domain-containing protein</fullName>
    </recommendedName>
</protein>
<accession>X1KEX9</accession>